<accession>A0A2U1V8V9</accession>
<evidence type="ECO:0000313" key="3">
    <source>
        <dbReference type="Proteomes" id="UP000245048"/>
    </source>
</evidence>
<organism evidence="2 3">
    <name type="scientific">Teichococcus aestuarii</name>
    <dbReference type="NCBI Taxonomy" id="568898"/>
    <lineage>
        <taxon>Bacteria</taxon>
        <taxon>Pseudomonadati</taxon>
        <taxon>Pseudomonadota</taxon>
        <taxon>Alphaproteobacteria</taxon>
        <taxon>Acetobacterales</taxon>
        <taxon>Roseomonadaceae</taxon>
        <taxon>Roseomonas</taxon>
    </lineage>
</organism>
<dbReference type="Proteomes" id="UP000245048">
    <property type="component" value="Unassembled WGS sequence"/>
</dbReference>
<name>A0A2U1V8V9_9PROT</name>
<feature type="signal peptide" evidence="1">
    <location>
        <begin position="1"/>
        <end position="18"/>
    </location>
</feature>
<keyword evidence="1" id="KW-0732">Signal</keyword>
<dbReference type="Pfam" id="PF20487">
    <property type="entry name" value="DUF6726"/>
    <property type="match status" value="1"/>
</dbReference>
<evidence type="ECO:0000313" key="2">
    <source>
        <dbReference type="EMBL" id="PWC30341.1"/>
    </source>
</evidence>
<proteinExistence type="predicted"/>
<comment type="caution">
    <text evidence="2">The sequence shown here is derived from an EMBL/GenBank/DDBJ whole genome shotgun (WGS) entry which is preliminary data.</text>
</comment>
<evidence type="ECO:0000256" key="1">
    <source>
        <dbReference type="SAM" id="SignalP"/>
    </source>
</evidence>
<dbReference type="GO" id="GO:0016740">
    <property type="term" value="F:transferase activity"/>
    <property type="evidence" value="ECO:0007669"/>
    <property type="project" value="UniProtKB-KW"/>
</dbReference>
<feature type="chain" id="PRO_5015638250" evidence="1">
    <location>
        <begin position="19"/>
        <end position="51"/>
    </location>
</feature>
<sequence>MIVCLAALLCLSGCGLVALPFRVAGDVVKVVPVVGGPVGGPIHAVGDAIDP</sequence>
<dbReference type="InterPro" id="IPR046613">
    <property type="entry name" value="DUF6726"/>
</dbReference>
<gene>
    <name evidence="2" type="ORF">CR165_05455</name>
</gene>
<keyword evidence="3" id="KW-1185">Reference proteome</keyword>
<protein>
    <submittedName>
        <fullName evidence="2">Phosphoribosylglycinamide formyltransferase</fullName>
    </submittedName>
</protein>
<reference evidence="3" key="1">
    <citation type="submission" date="2017-10" db="EMBL/GenBank/DDBJ databases">
        <authorList>
            <person name="Toshchakov S.V."/>
            <person name="Goeva M.A."/>
        </authorList>
    </citation>
    <scope>NUCLEOTIDE SEQUENCE [LARGE SCALE GENOMIC DNA]</scope>
    <source>
        <strain evidence="3">JR1/69-1-13</strain>
    </source>
</reference>
<dbReference type="EMBL" id="PDOA01000002">
    <property type="protein sequence ID" value="PWC30341.1"/>
    <property type="molecule type" value="Genomic_DNA"/>
</dbReference>
<keyword evidence="2" id="KW-0808">Transferase</keyword>
<dbReference type="AlphaFoldDB" id="A0A2U1V8V9"/>